<keyword evidence="6 9" id="KW-0862">Zinc</keyword>
<dbReference type="InterPro" id="IPR035461">
    <property type="entry name" value="GmhA/DiaA"/>
</dbReference>
<feature type="binding site" evidence="9">
    <location>
        <position position="169"/>
    </location>
    <ligand>
        <name>substrate</name>
    </ligand>
</feature>
<evidence type="ECO:0000256" key="7">
    <source>
        <dbReference type="ARBA" id="ARBA00023235"/>
    </source>
</evidence>
<accession>A0A0B0EHP2</accession>
<dbReference type="CDD" id="cd05006">
    <property type="entry name" value="SIS_GmhA"/>
    <property type="match status" value="1"/>
</dbReference>
<evidence type="ECO:0000256" key="6">
    <source>
        <dbReference type="ARBA" id="ARBA00022833"/>
    </source>
</evidence>
<reference evidence="11 12" key="1">
    <citation type="submission" date="2014-10" db="EMBL/GenBank/DDBJ databases">
        <title>Draft genome of anammox bacterium scalindua brodae, obtained using differential coverage binning of sequence data from two enrichment reactors.</title>
        <authorList>
            <person name="Speth D.R."/>
            <person name="Russ L."/>
            <person name="Kartal B."/>
            <person name="Op den Camp H.J."/>
            <person name="Dutilh B.E."/>
            <person name="Jetten M.S."/>
        </authorList>
    </citation>
    <scope>NUCLEOTIDE SEQUENCE [LARGE SCALE GENOMIC DNA]</scope>
    <source>
        <strain evidence="11">RU1</strain>
    </source>
</reference>
<evidence type="ECO:0000313" key="11">
    <source>
        <dbReference type="EMBL" id="KHE91556.1"/>
    </source>
</evidence>
<evidence type="ECO:0000256" key="4">
    <source>
        <dbReference type="ARBA" id="ARBA00022490"/>
    </source>
</evidence>
<protein>
    <recommendedName>
        <fullName evidence="9">Phosphoheptose isomerase</fullName>
        <ecNumber evidence="9">5.3.1.28</ecNumber>
    </recommendedName>
    <alternativeName>
        <fullName evidence="9">Sedoheptulose 7-phosphate isomerase</fullName>
    </alternativeName>
</protein>
<feature type="binding site" evidence="9">
    <location>
        <begin position="49"/>
        <end position="51"/>
    </location>
    <ligand>
        <name>substrate</name>
    </ligand>
</feature>
<feature type="binding site" evidence="9">
    <location>
        <begin position="117"/>
        <end position="119"/>
    </location>
    <ligand>
        <name>substrate</name>
    </ligand>
</feature>
<comment type="miscellaneous">
    <text evidence="9">The reaction produces a racemic mixture of D-glycero-alpha-D-manno-heptose 7-phosphate and D-glycero-beta-D-manno-heptose 7-phosphate.</text>
</comment>
<dbReference type="InterPro" id="IPR050099">
    <property type="entry name" value="SIS_GmhA/DiaA_subfam"/>
</dbReference>
<evidence type="ECO:0000256" key="9">
    <source>
        <dbReference type="HAMAP-Rule" id="MF_00067"/>
    </source>
</evidence>
<keyword evidence="7 9" id="KW-0413">Isomerase</keyword>
<dbReference type="EMBL" id="JRYO01000193">
    <property type="protein sequence ID" value="KHE91556.1"/>
    <property type="molecule type" value="Genomic_DNA"/>
</dbReference>
<keyword evidence="5 9" id="KW-0479">Metal-binding</keyword>
<dbReference type="PROSITE" id="PS51464">
    <property type="entry name" value="SIS"/>
    <property type="match status" value="1"/>
</dbReference>
<dbReference type="GO" id="GO:0005737">
    <property type="term" value="C:cytoplasm"/>
    <property type="evidence" value="ECO:0007669"/>
    <property type="project" value="UniProtKB-SubCell"/>
</dbReference>
<dbReference type="eggNOG" id="COG0279">
    <property type="taxonomic scope" value="Bacteria"/>
</dbReference>
<dbReference type="HAMAP" id="MF_00067">
    <property type="entry name" value="GmhA"/>
    <property type="match status" value="1"/>
</dbReference>
<dbReference type="InterPro" id="IPR004515">
    <property type="entry name" value="Phosphoheptose_Isoase"/>
</dbReference>
<evidence type="ECO:0000259" key="10">
    <source>
        <dbReference type="PROSITE" id="PS51464"/>
    </source>
</evidence>
<dbReference type="GO" id="GO:0097367">
    <property type="term" value="F:carbohydrate derivative binding"/>
    <property type="evidence" value="ECO:0007669"/>
    <property type="project" value="InterPro"/>
</dbReference>
<keyword evidence="8 9" id="KW-0119">Carbohydrate metabolism</keyword>
<dbReference type="GO" id="GO:2001061">
    <property type="term" value="P:D-glycero-D-manno-heptose 7-phosphate biosynthetic process"/>
    <property type="evidence" value="ECO:0007669"/>
    <property type="project" value="UniProtKB-UniPathway"/>
</dbReference>
<evidence type="ECO:0000256" key="5">
    <source>
        <dbReference type="ARBA" id="ARBA00022723"/>
    </source>
</evidence>
<feature type="binding site" evidence="9">
    <location>
        <position position="58"/>
    </location>
    <ligand>
        <name>Zn(2+)</name>
        <dbReference type="ChEBI" id="CHEBI:29105"/>
    </ligand>
</feature>
<dbReference type="EC" id="5.3.1.28" evidence="9"/>
<comment type="function">
    <text evidence="9">Catalyzes the isomerization of sedoheptulose 7-phosphate in D-glycero-D-manno-heptose 7-phosphate.</text>
</comment>
<feature type="binding site" evidence="9">
    <location>
        <position position="122"/>
    </location>
    <ligand>
        <name>substrate</name>
    </ligand>
</feature>
<dbReference type="PATRIC" id="fig|237368.3.peg.2993"/>
<organism evidence="11 12">
    <name type="scientific">Candidatus Scalindua brodae</name>
    <dbReference type="NCBI Taxonomy" id="237368"/>
    <lineage>
        <taxon>Bacteria</taxon>
        <taxon>Pseudomonadati</taxon>
        <taxon>Planctomycetota</taxon>
        <taxon>Candidatus Brocadiia</taxon>
        <taxon>Candidatus Brocadiales</taxon>
        <taxon>Candidatus Scalinduaceae</taxon>
        <taxon>Candidatus Scalindua</taxon>
    </lineage>
</organism>
<evidence type="ECO:0000313" key="12">
    <source>
        <dbReference type="Proteomes" id="UP000030652"/>
    </source>
</evidence>
<dbReference type="UniPathway" id="UPA00041">
    <property type="reaction ID" value="UER00436"/>
</dbReference>
<dbReference type="GO" id="GO:0008270">
    <property type="term" value="F:zinc ion binding"/>
    <property type="evidence" value="ECO:0007669"/>
    <property type="project" value="UniProtKB-UniRule"/>
</dbReference>
<dbReference type="InterPro" id="IPR001347">
    <property type="entry name" value="SIS_dom"/>
</dbReference>
<dbReference type="Pfam" id="PF13580">
    <property type="entry name" value="SIS_2"/>
    <property type="match status" value="1"/>
</dbReference>
<dbReference type="PANTHER" id="PTHR30390">
    <property type="entry name" value="SEDOHEPTULOSE 7-PHOSPHATE ISOMERASE / DNAA INITIATOR-ASSOCIATING FACTOR FOR REPLICATION INITIATION"/>
    <property type="match status" value="1"/>
</dbReference>
<dbReference type="InterPro" id="IPR046348">
    <property type="entry name" value="SIS_dom_sf"/>
</dbReference>
<dbReference type="GO" id="GO:0005975">
    <property type="term" value="P:carbohydrate metabolic process"/>
    <property type="evidence" value="ECO:0007669"/>
    <property type="project" value="UniProtKB-UniRule"/>
</dbReference>
<feature type="binding site" evidence="9">
    <location>
        <position position="169"/>
    </location>
    <ligand>
        <name>Zn(2+)</name>
        <dbReference type="ChEBI" id="CHEBI:29105"/>
    </ligand>
</feature>
<gene>
    <name evidence="9" type="primary">gmhA</name>
    <name evidence="11" type="ORF">SCABRO_02766</name>
</gene>
<dbReference type="PANTHER" id="PTHR30390:SF6">
    <property type="entry name" value="DNAA INITIATOR-ASSOCIATING PROTEIN DIAA"/>
    <property type="match status" value="1"/>
</dbReference>
<sequence>MKKEIESSLNESINIKTELLSNSVETVAQIANILIEAFQAGHSLFLMGNGGSAADAQHISGELVGRFKKNRKPLPALALTTDTSVLTAIANDFGYDHCFERQVDAFVKDGDIVIGLSTSGNSSSIINAALVAKGKGARTIAFTGKDGGRLKDHVDVCLEIPSTDTARIQECHITIGHILCSIIEKELFK</sequence>
<comment type="pathway">
    <text evidence="9">Carbohydrate biosynthesis; D-glycero-D-manno-heptose 7-phosphate biosynthesis; D-glycero-alpha-D-manno-heptose 7-phosphate and D-glycero-beta-D-manno-heptose 7-phosphate from sedoheptulose 7-phosphate: step 1/1.</text>
</comment>
<evidence type="ECO:0000256" key="1">
    <source>
        <dbReference type="ARBA" id="ARBA00000348"/>
    </source>
</evidence>
<evidence type="ECO:0000256" key="2">
    <source>
        <dbReference type="ARBA" id="ARBA00004496"/>
    </source>
</evidence>
<proteinExistence type="inferred from homology"/>
<dbReference type="GO" id="GO:0008968">
    <property type="term" value="F:D-sedoheptulose 7-phosphate isomerase activity"/>
    <property type="evidence" value="ECO:0007669"/>
    <property type="project" value="UniProtKB-UniRule"/>
</dbReference>
<dbReference type="AlphaFoldDB" id="A0A0B0EHP2"/>
<feature type="binding site" evidence="9">
    <location>
        <position position="177"/>
    </location>
    <ligand>
        <name>Zn(2+)</name>
        <dbReference type="ChEBI" id="CHEBI:29105"/>
    </ligand>
</feature>
<name>A0A0B0EHP2_9BACT</name>
<feature type="binding site" evidence="9">
    <location>
        <position position="62"/>
    </location>
    <ligand>
        <name>Zn(2+)</name>
        <dbReference type="ChEBI" id="CHEBI:29105"/>
    </ligand>
</feature>
<feature type="domain" description="SIS" evidence="10">
    <location>
        <begin position="34"/>
        <end position="189"/>
    </location>
</feature>
<comment type="caution">
    <text evidence="11">The sequence shown here is derived from an EMBL/GenBank/DDBJ whole genome shotgun (WGS) entry which is preliminary data.</text>
</comment>
<comment type="similarity">
    <text evidence="3 9">Belongs to the SIS family. GmhA subfamily.</text>
</comment>
<dbReference type="SUPFAM" id="SSF53697">
    <property type="entry name" value="SIS domain"/>
    <property type="match status" value="1"/>
</dbReference>
<dbReference type="Gene3D" id="3.40.50.10490">
    <property type="entry name" value="Glucose-6-phosphate isomerase like protein, domain 1"/>
    <property type="match status" value="1"/>
</dbReference>
<evidence type="ECO:0000256" key="3">
    <source>
        <dbReference type="ARBA" id="ARBA00009894"/>
    </source>
</evidence>
<comment type="catalytic activity">
    <reaction evidence="1 9">
        <text>2 D-sedoheptulose 7-phosphate = D-glycero-alpha-D-manno-heptose 7-phosphate + D-glycero-beta-D-manno-heptose 7-phosphate</text>
        <dbReference type="Rhea" id="RHEA:27489"/>
        <dbReference type="ChEBI" id="CHEBI:57483"/>
        <dbReference type="ChEBI" id="CHEBI:60203"/>
        <dbReference type="ChEBI" id="CHEBI:60204"/>
        <dbReference type="EC" id="5.3.1.28"/>
    </reaction>
</comment>
<feature type="binding site" evidence="9">
    <location>
        <position position="62"/>
    </location>
    <ligand>
        <name>substrate</name>
    </ligand>
</feature>
<dbReference type="Proteomes" id="UP000030652">
    <property type="component" value="Unassembled WGS sequence"/>
</dbReference>
<feature type="binding site" evidence="9">
    <location>
        <begin position="91"/>
        <end position="92"/>
    </location>
    <ligand>
        <name>substrate</name>
    </ligand>
</feature>
<comment type="cofactor">
    <cofactor evidence="9">
        <name>Zn(2+)</name>
        <dbReference type="ChEBI" id="CHEBI:29105"/>
    </cofactor>
    <text evidence="9">Binds 1 zinc ion per subunit.</text>
</comment>
<comment type="subcellular location">
    <subcellularLocation>
        <location evidence="2 9">Cytoplasm</location>
    </subcellularLocation>
</comment>
<evidence type="ECO:0000256" key="8">
    <source>
        <dbReference type="ARBA" id="ARBA00023277"/>
    </source>
</evidence>
<keyword evidence="4 9" id="KW-0963">Cytoplasm</keyword>